<comment type="caution">
    <text evidence="2">The sequence shown here is derived from an EMBL/GenBank/DDBJ whole genome shotgun (WGS) entry which is preliminary data.</text>
</comment>
<accession>A0A4V6PUV8</accession>
<evidence type="ECO:0000313" key="3">
    <source>
        <dbReference type="Proteomes" id="UP000295500"/>
    </source>
</evidence>
<keyword evidence="1" id="KW-0812">Transmembrane</keyword>
<dbReference type="AlphaFoldDB" id="A0A4V6PUV8"/>
<proteinExistence type="predicted"/>
<keyword evidence="1" id="KW-0472">Membrane</keyword>
<keyword evidence="3" id="KW-1185">Reference proteome</keyword>
<dbReference type="RefSeq" id="WP_133529400.1">
    <property type="nucleotide sequence ID" value="NZ_SNXO01000084.1"/>
</dbReference>
<organism evidence="2 3">
    <name type="scientific">Aminicella lysinilytica</name>
    <dbReference type="NCBI Taxonomy" id="433323"/>
    <lineage>
        <taxon>Bacteria</taxon>
        <taxon>Bacillati</taxon>
        <taxon>Bacillota</taxon>
        <taxon>Clostridia</taxon>
        <taxon>Peptostreptococcales</taxon>
        <taxon>Anaerovoracaceae</taxon>
        <taxon>Aminicella</taxon>
    </lineage>
</organism>
<evidence type="ECO:0000313" key="2">
    <source>
        <dbReference type="EMBL" id="TDP43726.1"/>
    </source>
</evidence>
<feature type="transmembrane region" description="Helical" evidence="1">
    <location>
        <begin position="12"/>
        <end position="45"/>
    </location>
</feature>
<sequence>MDGNKRSTLKKYSVALMTTVSIIPGAFANMIFYTVNIIFILVFYAVVDCKTNFQFAKENSSRK</sequence>
<dbReference type="Proteomes" id="UP000295500">
    <property type="component" value="Unassembled WGS sequence"/>
</dbReference>
<dbReference type="EMBL" id="SNXO01000084">
    <property type="protein sequence ID" value="TDP43726.1"/>
    <property type="molecule type" value="Genomic_DNA"/>
</dbReference>
<evidence type="ECO:0000256" key="1">
    <source>
        <dbReference type="SAM" id="Phobius"/>
    </source>
</evidence>
<name>A0A4V6PUV8_9FIRM</name>
<protein>
    <submittedName>
        <fullName evidence="2">Uncharacterized protein</fullName>
    </submittedName>
</protein>
<gene>
    <name evidence="2" type="ORF">EV211_1841</name>
</gene>
<keyword evidence="1" id="KW-1133">Transmembrane helix</keyword>
<reference evidence="2 3" key="1">
    <citation type="submission" date="2019-03" db="EMBL/GenBank/DDBJ databases">
        <title>Genomic Encyclopedia of Type Strains, Phase IV (KMG-IV): sequencing the most valuable type-strain genomes for metagenomic binning, comparative biology and taxonomic classification.</title>
        <authorList>
            <person name="Goeker M."/>
        </authorList>
    </citation>
    <scope>NUCLEOTIDE SEQUENCE [LARGE SCALE GENOMIC DNA]</scope>
    <source>
        <strain evidence="2 3">DSM 28287</strain>
    </source>
</reference>